<feature type="transmembrane region" description="Helical" evidence="1">
    <location>
        <begin position="44"/>
        <end position="64"/>
    </location>
</feature>
<keyword evidence="1" id="KW-0472">Membrane</keyword>
<name>A0A542ZMC5_9MICO</name>
<proteinExistence type="predicted"/>
<dbReference type="AlphaFoldDB" id="A0A542ZMC5"/>
<dbReference type="Proteomes" id="UP000319514">
    <property type="component" value="Unassembled WGS sequence"/>
</dbReference>
<keyword evidence="3" id="KW-1185">Reference proteome</keyword>
<reference evidence="2 3" key="1">
    <citation type="submission" date="2019-06" db="EMBL/GenBank/DDBJ databases">
        <title>Sequencing the genomes of 1000 actinobacteria strains.</title>
        <authorList>
            <person name="Klenk H.-P."/>
        </authorList>
    </citation>
    <scope>NUCLEOTIDE SEQUENCE [LARGE SCALE GENOMIC DNA]</scope>
    <source>
        <strain evidence="2 3">DSM 18082</strain>
    </source>
</reference>
<dbReference type="EMBL" id="VFOQ01000001">
    <property type="protein sequence ID" value="TQL61481.1"/>
    <property type="molecule type" value="Genomic_DNA"/>
</dbReference>
<evidence type="ECO:0000313" key="2">
    <source>
        <dbReference type="EMBL" id="TQL61481.1"/>
    </source>
</evidence>
<evidence type="ECO:0000313" key="3">
    <source>
        <dbReference type="Proteomes" id="UP000319514"/>
    </source>
</evidence>
<evidence type="ECO:0000256" key="1">
    <source>
        <dbReference type="SAM" id="Phobius"/>
    </source>
</evidence>
<organism evidence="2 3">
    <name type="scientific">Oryzihumus leptocrescens</name>
    <dbReference type="NCBI Taxonomy" id="297536"/>
    <lineage>
        <taxon>Bacteria</taxon>
        <taxon>Bacillati</taxon>
        <taxon>Actinomycetota</taxon>
        <taxon>Actinomycetes</taxon>
        <taxon>Micrococcales</taxon>
        <taxon>Intrasporangiaceae</taxon>
        <taxon>Oryzihumus</taxon>
    </lineage>
</organism>
<gene>
    <name evidence="2" type="ORF">FB474_2892</name>
</gene>
<sequence length="226" mass="23330">MDTTDLDETRLTTLLGTGATPGVPDTVLHEVLRRGRRRRAGRRAAVALAGAATALTLAVVALVARPATHQGQPATSHLAATPSPTSTAMPLELRVSDWMDHLKLGELVTAGLGPIAELDGAAISWGPGSRVEQPKEWSRGTSPNGRIGSVIGMLPTSARSATATLADGSTVTLVLTRVEPHMVVAWGSWNRTGPGQDAVAAGWTDSQGRTRVAASGGLPTSGVSRQ</sequence>
<comment type="caution">
    <text evidence="2">The sequence shown here is derived from an EMBL/GenBank/DDBJ whole genome shotgun (WGS) entry which is preliminary data.</text>
</comment>
<keyword evidence="1" id="KW-1133">Transmembrane helix</keyword>
<dbReference type="RefSeq" id="WP_141789255.1">
    <property type="nucleotide sequence ID" value="NZ_BAAAKX010000001.1"/>
</dbReference>
<keyword evidence="1" id="KW-0812">Transmembrane</keyword>
<protein>
    <submittedName>
        <fullName evidence="2">Uncharacterized protein</fullName>
    </submittedName>
</protein>
<accession>A0A542ZMC5</accession>